<keyword evidence="1" id="KW-0812">Transmembrane</keyword>
<evidence type="ECO:0000313" key="4">
    <source>
        <dbReference type="Proteomes" id="UP000824366"/>
    </source>
</evidence>
<feature type="transmembrane region" description="Helical" evidence="1">
    <location>
        <begin position="82"/>
        <end position="107"/>
    </location>
</feature>
<name>A0ABN6D1T9_9BURK</name>
<feature type="transmembrane region" description="Helical" evidence="1">
    <location>
        <begin position="39"/>
        <end position="62"/>
    </location>
</feature>
<organism evidence="3 4">
    <name type="scientific">Rhodoferax lithotrophicus</name>
    <dbReference type="NCBI Taxonomy" id="2798804"/>
    <lineage>
        <taxon>Bacteria</taxon>
        <taxon>Pseudomonadati</taxon>
        <taxon>Pseudomonadota</taxon>
        <taxon>Betaproteobacteria</taxon>
        <taxon>Burkholderiales</taxon>
        <taxon>Comamonadaceae</taxon>
        <taxon>Rhodoferax</taxon>
    </lineage>
</organism>
<evidence type="ECO:0000256" key="1">
    <source>
        <dbReference type="SAM" id="Phobius"/>
    </source>
</evidence>
<protein>
    <recommendedName>
        <fullName evidence="2">CAAX prenyl protease 2/Lysostaphin resistance protein A-like domain-containing protein</fullName>
    </recommendedName>
</protein>
<dbReference type="InterPro" id="IPR003675">
    <property type="entry name" value="Rce1/LyrA-like_dom"/>
</dbReference>
<feature type="transmembrane region" description="Helical" evidence="1">
    <location>
        <begin position="242"/>
        <end position="260"/>
    </location>
</feature>
<dbReference type="PANTHER" id="PTHR36435">
    <property type="entry name" value="SLR1288 PROTEIN"/>
    <property type="match status" value="1"/>
</dbReference>
<sequence>MRTDPSTFPSAPQAAGLLLAQFLFEYLLGSALHDLRGLLGLTGAQMTVLVMLLANAVMITAVMHIRGMSHRSLIHPAPTAPLLTLLFLVPPVLLLVPFLVLSDVVLMDALEAILPVSSWEQQTLSSMLAPTLPTFLATCLIAPVVEEMLFRGILLRAFLAQYPRGIAIGYSALYFGVAHLNIYQFLLAFLLGLLLGWLYERSHSLIPGIALHAGLNSSVMLLDMSSTATASQEPLAVPLPVWFAAAVAAALGCLILRRLLGLRLARR</sequence>
<dbReference type="Pfam" id="PF02517">
    <property type="entry name" value="Rce1-like"/>
    <property type="match status" value="1"/>
</dbReference>
<gene>
    <name evidence="3" type="ORF">MIZ03_0831</name>
</gene>
<feature type="transmembrane region" description="Helical" evidence="1">
    <location>
        <begin position="182"/>
        <end position="198"/>
    </location>
</feature>
<keyword evidence="1" id="KW-1133">Transmembrane helix</keyword>
<dbReference type="Proteomes" id="UP000824366">
    <property type="component" value="Chromosome"/>
</dbReference>
<evidence type="ECO:0000313" key="3">
    <source>
        <dbReference type="EMBL" id="BCO25952.1"/>
    </source>
</evidence>
<accession>A0ABN6D1T9</accession>
<dbReference type="PANTHER" id="PTHR36435:SF1">
    <property type="entry name" value="CAAX AMINO TERMINAL PROTEASE FAMILY PROTEIN"/>
    <property type="match status" value="1"/>
</dbReference>
<keyword evidence="1" id="KW-0472">Membrane</keyword>
<feature type="domain" description="CAAX prenyl protease 2/Lysostaphin resistance protein A-like" evidence="2">
    <location>
        <begin position="131"/>
        <end position="217"/>
    </location>
</feature>
<dbReference type="EMBL" id="AP024238">
    <property type="protein sequence ID" value="BCO25952.1"/>
    <property type="molecule type" value="Genomic_DNA"/>
</dbReference>
<dbReference type="InterPro" id="IPR052710">
    <property type="entry name" value="CAAX_protease"/>
</dbReference>
<dbReference type="RefSeq" id="WP_223908608.1">
    <property type="nucleotide sequence ID" value="NZ_AP024238.1"/>
</dbReference>
<evidence type="ECO:0000259" key="2">
    <source>
        <dbReference type="Pfam" id="PF02517"/>
    </source>
</evidence>
<keyword evidence="4" id="KW-1185">Reference proteome</keyword>
<proteinExistence type="predicted"/>
<reference evidence="3 4" key="1">
    <citation type="journal article" date="2021" name="Microbiol. Spectr.">
        <title>A Single Bacterium Capable of Oxidation and Reduction of Iron at Circumneutral pH.</title>
        <authorList>
            <person name="Kato S."/>
            <person name="Ohkuma M."/>
        </authorList>
    </citation>
    <scope>NUCLEOTIDE SEQUENCE [LARGE SCALE GENOMIC DNA]</scope>
    <source>
        <strain evidence="3 4">MIZ03</strain>
    </source>
</reference>
<feature type="transmembrane region" description="Helical" evidence="1">
    <location>
        <begin position="127"/>
        <end position="145"/>
    </location>
</feature>